<evidence type="ECO:0000313" key="2">
    <source>
        <dbReference type="Proteomes" id="UP000509414"/>
    </source>
</evidence>
<proteinExistence type="predicted"/>
<keyword evidence="2" id="KW-1185">Reference proteome</keyword>
<evidence type="ECO:0000313" key="1">
    <source>
        <dbReference type="EMBL" id="QLI05142.1"/>
    </source>
</evidence>
<gene>
    <name evidence="1" type="ORF">CINF_0620</name>
</gene>
<accession>A0A7H9CGP5</accession>
<dbReference type="EMBL" id="CP049075">
    <property type="protein sequence ID" value="QLI05142.1"/>
    <property type="molecule type" value="Genomic_DNA"/>
</dbReference>
<organism evidence="1 2">
    <name type="scientific">Candidatus Campylobacter infans</name>
    <dbReference type="NCBI Taxonomy" id="2561898"/>
    <lineage>
        <taxon>Bacteria</taxon>
        <taxon>Pseudomonadati</taxon>
        <taxon>Campylobacterota</taxon>
        <taxon>Epsilonproteobacteria</taxon>
        <taxon>Campylobacterales</taxon>
        <taxon>Campylobacteraceae</taxon>
        <taxon>Campylobacter</taxon>
    </lineage>
</organism>
<name>A0A7H9CGP5_9BACT</name>
<dbReference type="AlphaFoldDB" id="A0A7H9CGP5"/>
<dbReference type="KEGG" id="cinf:CINF_0620"/>
<sequence length="96" mass="11255">MSAKTQNYSNYSERQLKKMLDATESREAKLKAEFLALKAKVKTIVEKRHLIQDAIMEKWREPSNELLEAIAEIERGELIHCENFNEYLKAVNDEKN</sequence>
<dbReference type="RefSeq" id="WP_178696675.1">
    <property type="nucleotide sequence ID" value="NZ_CP049075.1"/>
</dbReference>
<dbReference type="Proteomes" id="UP000509414">
    <property type="component" value="Chromosome"/>
</dbReference>
<reference evidence="1 2" key="1">
    <citation type="submission" date="2020-02" db="EMBL/GenBank/DDBJ databases">
        <title>Complete genome sequence of the novel Campylobacter species Candidatus Campylobacter infans.</title>
        <authorList>
            <person name="Duim B."/>
            <person name="Zomer A."/>
            <person name="van der Graaf L."/>
            <person name="Wagenaar J."/>
        </authorList>
    </citation>
    <scope>NUCLEOTIDE SEQUENCE [LARGE SCALE GENOMIC DNA]</scope>
    <source>
        <strain evidence="1 2">19S00001</strain>
    </source>
</reference>
<protein>
    <submittedName>
        <fullName evidence="1">Uncharacterized protein</fullName>
    </submittedName>
</protein>